<organism evidence="1 2">
    <name type="scientific">Cyclobacterium plantarum</name>
    <dbReference type="NCBI Taxonomy" id="2716263"/>
    <lineage>
        <taxon>Bacteria</taxon>
        <taxon>Pseudomonadati</taxon>
        <taxon>Bacteroidota</taxon>
        <taxon>Cytophagia</taxon>
        <taxon>Cytophagales</taxon>
        <taxon>Cyclobacteriaceae</taxon>
        <taxon>Cyclobacterium</taxon>
    </lineage>
</organism>
<gene>
    <name evidence="1" type="ORF">G9Q97_07875</name>
</gene>
<comment type="caution">
    <text evidence="1">The sequence shown here is derived from an EMBL/GenBank/DDBJ whole genome shotgun (WGS) entry which is preliminary data.</text>
</comment>
<keyword evidence="2" id="KW-1185">Reference proteome</keyword>
<sequence length="254" mass="29462">MHLKSDDITRLEIEYVTGEVPPPFSHVFKLKMSFGKNFVNTQFDIQYTGRENLSPEEITDEGFTMADDYSYKGEIPKLWEQIIKKLYSASKWSNQKALGDKGGIKILAKDIHGKITRDIPLNQDEWYLTCQDFIQAIYEISKKEAPLCIRFKSIRPTQEIKIELLFKFSVRKVEAMVNDQVQTLDWEKGRELASLIFIPDYDYGSAMEEEPKQIGEFLDCGDGLWHNFEKGIFNLDQEYDAKGKVLMAFKELAD</sequence>
<evidence type="ECO:0000313" key="1">
    <source>
        <dbReference type="EMBL" id="NHE56729.1"/>
    </source>
</evidence>
<dbReference type="RefSeq" id="WP_166145031.1">
    <property type="nucleotide sequence ID" value="NZ_JAANYN010000002.1"/>
</dbReference>
<name>A0ABX0H4G3_9BACT</name>
<accession>A0ABX0H4G3</accession>
<dbReference type="EMBL" id="JAANYN010000002">
    <property type="protein sequence ID" value="NHE56729.1"/>
    <property type="molecule type" value="Genomic_DNA"/>
</dbReference>
<protein>
    <recommendedName>
        <fullName evidence="3">TIGR04255 family protein</fullName>
    </recommendedName>
</protein>
<reference evidence="1 2" key="1">
    <citation type="submission" date="2020-03" db="EMBL/GenBank/DDBJ databases">
        <title>Cyclobacterium plantarum sp. nov., a marine bacterium isolated from a coastal-marine wetland.</title>
        <authorList>
            <person name="Sanchez-Porro C."/>
            <person name="Ventosa A."/>
            <person name="Amoozegar M."/>
        </authorList>
    </citation>
    <scope>NUCLEOTIDE SEQUENCE [LARGE SCALE GENOMIC DNA]</scope>
    <source>
        <strain evidence="1 2">GBPx2</strain>
    </source>
</reference>
<evidence type="ECO:0008006" key="3">
    <source>
        <dbReference type="Google" id="ProtNLM"/>
    </source>
</evidence>
<evidence type="ECO:0000313" key="2">
    <source>
        <dbReference type="Proteomes" id="UP000649799"/>
    </source>
</evidence>
<proteinExistence type="predicted"/>
<dbReference type="Proteomes" id="UP000649799">
    <property type="component" value="Unassembled WGS sequence"/>
</dbReference>